<comment type="caution">
    <text evidence="10">The sequence shown here is derived from an EMBL/GenBank/DDBJ whole genome shotgun (WGS) entry which is preliminary data.</text>
</comment>
<dbReference type="InterPro" id="IPR000690">
    <property type="entry name" value="Matrin/U1-C_Znf_C2H2"/>
</dbReference>
<keyword evidence="5" id="KW-0539">Nucleus</keyword>
<keyword evidence="2" id="KW-0479">Metal-binding</keyword>
<feature type="compositionally biased region" description="Acidic residues" evidence="7">
    <location>
        <begin position="825"/>
        <end position="840"/>
    </location>
</feature>
<dbReference type="Gene3D" id="3.30.70.330">
    <property type="match status" value="1"/>
</dbReference>
<feature type="compositionally biased region" description="Basic and acidic residues" evidence="7">
    <location>
        <begin position="1058"/>
        <end position="1069"/>
    </location>
</feature>
<evidence type="ECO:0000256" key="7">
    <source>
        <dbReference type="SAM" id="MobiDB-lite"/>
    </source>
</evidence>
<feature type="compositionally biased region" description="Basic and acidic residues" evidence="7">
    <location>
        <begin position="641"/>
        <end position="673"/>
    </location>
</feature>
<keyword evidence="3" id="KW-0863">Zinc-finger</keyword>
<feature type="compositionally biased region" description="Basic and acidic residues" evidence="7">
    <location>
        <begin position="763"/>
        <end position="783"/>
    </location>
</feature>
<feature type="compositionally biased region" description="Basic and acidic residues" evidence="7">
    <location>
        <begin position="949"/>
        <end position="963"/>
    </location>
</feature>
<dbReference type="InterPro" id="IPR036236">
    <property type="entry name" value="Znf_C2H2_sf"/>
</dbReference>
<feature type="region of interest" description="Disordered" evidence="7">
    <location>
        <begin position="949"/>
        <end position="969"/>
    </location>
</feature>
<sequence length="1106" mass="120321">MNHAWEKSVSEGHVDGVNNRQSKMSGKAQMGLSGPKALPENIQSVGSSDCPEKRPLPVGSQPSGGGQHPLVLTPASLQLAQLQAQLTLHRLKLAQTAVSGNTAAAATVLNQVLSNVAMSQPFFNQLRAPTMISTAHGQAGGAQLGPGFPAGALAFPPPNAALGPLVAGGFGCGVGSHNPNPGGMRPSCYGSGLPQPPGQQASEFEKKAGAAFPSPFQRSGDGSLAHTTAHADGGNQGGFQRDYFRLDGQGQPPAFTGEQKPGAFPPGGHNNQQWQGFSQAGQLDTTPNTTTTWAPRRQTPFHVRAELYNPEEPTTEQKFSSTAAGATGAQGFEGYQQLQPGDDSLSGAPAPLQPHQLNDFNAVTPTLLPHQCSICDKKVYNLKDWDQHVKGKLHLQNCMLYYEGTAAGSANFPESSQGCLNTSLNNTMNYSSTANQDMSSGNDSPYLHAAPMMAHPLPGMGFTLPLSGSKFPLRKYSPGRVVHICNLPEGSCTENDVINLGLPFGKVTNYILMRSTHQAFLEMAFVEAAQAMVKYFQLKPATINEQKLLIRMSKRYKELQLKKPGKDVETIIQDINSQREWHEKQEIDCYPPERVRPDRSNGLGPRRPSWDWSSHAWPEDERGEACGRNGDGAHPNGPPPEWRRACFKPADRASPRTAEERAEGPRGGRDRYARSSPQGPPFPPYRSKEEDFHTQEPVYKPDRPPRQAYQRHEAKAKRRDTPEHRSGHSESETRDDPIPAEPRAAEDRKQTSPDSVRGKKASRKQEVEKKGEEAEENQKKDKLQSPLSSCRNVEPMESEGGKDSQAEAWDSGEETWYPGNMEELVTVDEVGEEEEEDSIIEPDLPTEQQEEPVEVSQTTAGQDPKKDRVRGEEGDREGGAVVLPAPQEKTEAMSPDAGPQDLAGAGRRCRRRASPITGTRAGGGKPSDALADCGTGNLPLFAKAIASESTDKAEHTGERKDVHSTSLGQRSRQLGVKVITAHSPSWERERVFSEHSIPLGVEFIVPRSGFYCKLCGLFYTSEDKAKTTHCRSTVHYRNLQCLIATSVNLSAEVSESFSRGEHTQGEHAHWPNLRRVAGVRPRPASPEGSPVPQMDVSHGEQRSFGK</sequence>
<gene>
    <name evidence="10" type="ORF">SKAU_G00142950</name>
</gene>
<feature type="compositionally biased region" description="Basic and acidic residues" evidence="7">
    <location>
        <begin position="586"/>
        <end position="599"/>
    </location>
</feature>
<keyword evidence="6" id="KW-0694">RNA-binding</keyword>
<feature type="compositionally biased region" description="Basic and acidic residues" evidence="7">
    <location>
        <begin position="1097"/>
        <end position="1106"/>
    </location>
</feature>
<dbReference type="InterPro" id="IPR034790">
    <property type="entry name" value="RBM20_RRM"/>
</dbReference>
<organism evidence="10 11">
    <name type="scientific">Synaphobranchus kaupii</name>
    <name type="common">Kaup's arrowtooth eel</name>
    <dbReference type="NCBI Taxonomy" id="118154"/>
    <lineage>
        <taxon>Eukaryota</taxon>
        <taxon>Metazoa</taxon>
        <taxon>Chordata</taxon>
        <taxon>Craniata</taxon>
        <taxon>Vertebrata</taxon>
        <taxon>Euteleostomi</taxon>
        <taxon>Actinopterygii</taxon>
        <taxon>Neopterygii</taxon>
        <taxon>Teleostei</taxon>
        <taxon>Anguilliformes</taxon>
        <taxon>Synaphobranchidae</taxon>
        <taxon>Synaphobranchus</taxon>
    </lineage>
</organism>
<comment type="subcellular location">
    <subcellularLocation>
        <location evidence="1">Nucleus</location>
    </subcellularLocation>
</comment>
<evidence type="ECO:0008006" key="12">
    <source>
        <dbReference type="Google" id="ProtNLM"/>
    </source>
</evidence>
<dbReference type="InterPro" id="IPR000504">
    <property type="entry name" value="RRM_dom"/>
</dbReference>
<feature type="region of interest" description="Disordered" evidence="7">
    <location>
        <begin position="280"/>
        <end position="299"/>
    </location>
</feature>
<dbReference type="SUPFAM" id="SSF57667">
    <property type="entry name" value="beta-beta-alpha zinc fingers"/>
    <property type="match status" value="1"/>
</dbReference>
<dbReference type="PANTHER" id="PTHR15592">
    <property type="entry name" value="MATRIN 3/NUCLEAR PROTEIN 220-RELATED"/>
    <property type="match status" value="1"/>
</dbReference>
<keyword evidence="4" id="KW-0862">Zinc</keyword>
<dbReference type="CDD" id="cd12685">
    <property type="entry name" value="RRM_RBM20"/>
    <property type="match status" value="1"/>
</dbReference>
<dbReference type="SUPFAM" id="SSF54928">
    <property type="entry name" value="RNA-binding domain, RBD"/>
    <property type="match status" value="1"/>
</dbReference>
<evidence type="ECO:0000259" key="8">
    <source>
        <dbReference type="PROSITE" id="PS50102"/>
    </source>
</evidence>
<evidence type="ECO:0000259" key="9">
    <source>
        <dbReference type="PROSITE" id="PS50171"/>
    </source>
</evidence>
<dbReference type="GO" id="GO:0008270">
    <property type="term" value="F:zinc ion binding"/>
    <property type="evidence" value="ECO:0007669"/>
    <property type="project" value="UniProtKB-KW"/>
</dbReference>
<dbReference type="GO" id="GO:0005634">
    <property type="term" value="C:nucleus"/>
    <property type="evidence" value="ECO:0007669"/>
    <property type="project" value="UniProtKB-SubCell"/>
</dbReference>
<proteinExistence type="predicted"/>
<dbReference type="OrthoDB" id="8949749at2759"/>
<accession>A0A9Q1J3H1</accession>
<feature type="domain" description="Matrin-type" evidence="9">
    <location>
        <begin position="1010"/>
        <end position="1041"/>
    </location>
</feature>
<dbReference type="InterPro" id="IPR013087">
    <property type="entry name" value="Znf_C2H2_type"/>
</dbReference>
<dbReference type="InterPro" id="IPR003604">
    <property type="entry name" value="Matrin/U1-like-C_Znf_C2H2"/>
</dbReference>
<feature type="compositionally biased region" description="Basic and acidic residues" evidence="7">
    <location>
        <begin position="686"/>
        <end position="751"/>
    </location>
</feature>
<protein>
    <recommendedName>
        <fullName evidence="12">RNA-binding protein 20</fullName>
    </recommendedName>
</protein>
<evidence type="ECO:0000256" key="3">
    <source>
        <dbReference type="ARBA" id="ARBA00022771"/>
    </source>
</evidence>
<dbReference type="Proteomes" id="UP001152622">
    <property type="component" value="Chromosome 4"/>
</dbReference>
<dbReference type="PROSITE" id="PS50102">
    <property type="entry name" value="RRM"/>
    <property type="match status" value="1"/>
</dbReference>
<feature type="region of interest" description="Disordered" evidence="7">
    <location>
        <begin position="1"/>
        <end position="70"/>
    </location>
</feature>
<feature type="region of interest" description="Disordered" evidence="7">
    <location>
        <begin position="185"/>
        <end position="275"/>
    </location>
</feature>
<evidence type="ECO:0000256" key="4">
    <source>
        <dbReference type="ARBA" id="ARBA00022833"/>
    </source>
</evidence>
<dbReference type="InterPro" id="IPR012677">
    <property type="entry name" value="Nucleotide-bd_a/b_plait_sf"/>
</dbReference>
<keyword evidence="11" id="KW-1185">Reference proteome</keyword>
<dbReference type="SMART" id="SM00451">
    <property type="entry name" value="ZnF_U1"/>
    <property type="match status" value="2"/>
</dbReference>
<dbReference type="InterPro" id="IPR035979">
    <property type="entry name" value="RBD_domain_sf"/>
</dbReference>
<evidence type="ECO:0000313" key="10">
    <source>
        <dbReference type="EMBL" id="KAJ8365464.1"/>
    </source>
</evidence>
<feature type="compositionally biased region" description="Basic and acidic residues" evidence="7">
    <location>
        <begin position="1"/>
        <end position="14"/>
    </location>
</feature>
<feature type="region of interest" description="Disordered" evidence="7">
    <location>
        <begin position="1058"/>
        <end position="1106"/>
    </location>
</feature>
<evidence type="ECO:0000256" key="5">
    <source>
        <dbReference type="ARBA" id="ARBA00023242"/>
    </source>
</evidence>
<dbReference type="GO" id="GO:0003723">
    <property type="term" value="F:RNA binding"/>
    <property type="evidence" value="ECO:0007669"/>
    <property type="project" value="UniProtKB-UniRule"/>
</dbReference>
<evidence type="ECO:0000256" key="1">
    <source>
        <dbReference type="ARBA" id="ARBA00004123"/>
    </source>
</evidence>
<evidence type="ECO:0000313" key="11">
    <source>
        <dbReference type="Proteomes" id="UP001152622"/>
    </source>
</evidence>
<evidence type="ECO:0000256" key="6">
    <source>
        <dbReference type="PROSITE-ProRule" id="PRU00176"/>
    </source>
</evidence>
<dbReference type="PROSITE" id="PS00028">
    <property type="entry name" value="ZINC_FINGER_C2H2_1"/>
    <property type="match status" value="1"/>
</dbReference>
<dbReference type="SMART" id="SM00360">
    <property type="entry name" value="RRM"/>
    <property type="match status" value="1"/>
</dbReference>
<feature type="compositionally biased region" description="Basic and acidic residues" evidence="7">
    <location>
        <begin position="863"/>
        <end position="878"/>
    </location>
</feature>
<dbReference type="AlphaFoldDB" id="A0A9Q1J3H1"/>
<feature type="region of interest" description="Disordered" evidence="7">
    <location>
        <begin position="586"/>
        <end position="928"/>
    </location>
</feature>
<reference evidence="10" key="1">
    <citation type="journal article" date="2023" name="Science">
        <title>Genome structures resolve the early diversification of teleost fishes.</title>
        <authorList>
            <person name="Parey E."/>
            <person name="Louis A."/>
            <person name="Montfort J."/>
            <person name="Bouchez O."/>
            <person name="Roques C."/>
            <person name="Iampietro C."/>
            <person name="Lluch J."/>
            <person name="Castinel A."/>
            <person name="Donnadieu C."/>
            <person name="Desvignes T."/>
            <person name="Floi Bucao C."/>
            <person name="Jouanno E."/>
            <person name="Wen M."/>
            <person name="Mejri S."/>
            <person name="Dirks R."/>
            <person name="Jansen H."/>
            <person name="Henkel C."/>
            <person name="Chen W.J."/>
            <person name="Zahm M."/>
            <person name="Cabau C."/>
            <person name="Klopp C."/>
            <person name="Thompson A.W."/>
            <person name="Robinson-Rechavi M."/>
            <person name="Braasch I."/>
            <person name="Lecointre G."/>
            <person name="Bobe J."/>
            <person name="Postlethwait J.H."/>
            <person name="Berthelot C."/>
            <person name="Roest Crollius H."/>
            <person name="Guiguen Y."/>
        </authorList>
    </citation>
    <scope>NUCLEOTIDE SEQUENCE</scope>
    <source>
        <strain evidence="10">WJC10195</strain>
    </source>
</reference>
<dbReference type="PROSITE" id="PS50171">
    <property type="entry name" value="ZF_MATRIN"/>
    <property type="match status" value="1"/>
</dbReference>
<evidence type="ECO:0000256" key="2">
    <source>
        <dbReference type="ARBA" id="ARBA00022723"/>
    </source>
</evidence>
<dbReference type="Pfam" id="PF12874">
    <property type="entry name" value="zf-met"/>
    <property type="match status" value="1"/>
</dbReference>
<feature type="domain" description="RRM" evidence="8">
    <location>
        <begin position="480"/>
        <end position="555"/>
    </location>
</feature>
<name>A0A9Q1J3H1_SYNKA</name>
<dbReference type="EMBL" id="JAINUF010000004">
    <property type="protein sequence ID" value="KAJ8365464.1"/>
    <property type="molecule type" value="Genomic_DNA"/>
</dbReference>